<accession>B6BH58</accession>
<name>B6BH58_SULGG</name>
<proteinExistence type="predicted"/>
<dbReference type="OrthoDB" id="5334764at2"/>
<comment type="caution">
    <text evidence="1">The sequence shown here is derived from an EMBL/GenBank/DDBJ whole genome shotgun (WGS) entry which is preliminary data.</text>
</comment>
<gene>
    <name evidence="1" type="ORF">SMGD1_1323</name>
</gene>
<accession>H1FRW1</accession>
<protein>
    <submittedName>
        <fullName evidence="1">Uncharacterized protein</fullName>
    </submittedName>
</protein>
<keyword evidence="2" id="KW-1185">Reference proteome</keyword>
<organism evidence="1 2">
    <name type="scientific">Sulfurimonas gotlandica (strain DSM 19862 / JCM 16533 / GD1)</name>
    <dbReference type="NCBI Taxonomy" id="929558"/>
    <lineage>
        <taxon>Bacteria</taxon>
        <taxon>Pseudomonadati</taxon>
        <taxon>Campylobacterota</taxon>
        <taxon>Epsilonproteobacteria</taxon>
        <taxon>Campylobacterales</taxon>
        <taxon>Sulfurimonadaceae</taxon>
        <taxon>Sulfurimonas</taxon>
    </lineage>
</organism>
<reference evidence="1 2" key="1">
    <citation type="journal article" date="2012" name="Proc. Natl. Acad. Sci. U.S.A.">
        <title>Genome and physiology of a model Epsilonproteobacterium responsible for sulfide detoxification in marine oxygen depletion zones.</title>
        <authorList>
            <person name="Grote J."/>
            <person name="Schott T."/>
            <person name="Bruckner C.G."/>
            <person name="Glockner F.O."/>
            <person name="Jost G."/>
            <person name="Teeling H."/>
            <person name="Labrenz M."/>
            <person name="Jurgens K."/>
        </authorList>
    </citation>
    <scope>NUCLEOTIDE SEQUENCE [LARGE SCALE GENOMIC DNA]</scope>
    <source>
        <strain evidence="1 2">GD1</strain>
    </source>
</reference>
<evidence type="ECO:0000313" key="2">
    <source>
        <dbReference type="Proteomes" id="UP000006431"/>
    </source>
</evidence>
<sequence>MISKSKFDIIALMKLRLLISILFIIATTATAIHELEHIHGSDSSSCQVCIVDDHSVSADIVDDFKEIVVFRFEQIAVTNIVYSLHKKDHSYQNRAPPFIS</sequence>
<dbReference type="PATRIC" id="fig|929558.5.peg.1314"/>
<dbReference type="STRING" id="929558.SMGD1_1323"/>
<evidence type="ECO:0000313" key="1">
    <source>
        <dbReference type="EMBL" id="EHP29847.1"/>
    </source>
</evidence>
<dbReference type="AlphaFoldDB" id="B6BH58"/>
<dbReference type="EMBL" id="AFRZ01000001">
    <property type="protein sequence ID" value="EHP29847.1"/>
    <property type="molecule type" value="Genomic_DNA"/>
</dbReference>
<dbReference type="HOGENOM" id="CLU_2304599_0_0_7"/>
<dbReference type="Proteomes" id="UP000006431">
    <property type="component" value="Unassembled WGS sequence"/>
</dbReference>
<dbReference type="RefSeq" id="WP_008336848.1">
    <property type="nucleotide sequence ID" value="NZ_DS995286.1"/>
</dbReference>